<evidence type="ECO:0000313" key="2">
    <source>
        <dbReference type="EMBL" id="CAF4348411.1"/>
    </source>
</evidence>
<dbReference type="EMBL" id="CAJOBC010086780">
    <property type="protein sequence ID" value="CAF4348411.1"/>
    <property type="molecule type" value="Genomic_DNA"/>
</dbReference>
<organism evidence="1 3">
    <name type="scientific">Didymodactylos carnosus</name>
    <dbReference type="NCBI Taxonomy" id="1234261"/>
    <lineage>
        <taxon>Eukaryota</taxon>
        <taxon>Metazoa</taxon>
        <taxon>Spiralia</taxon>
        <taxon>Gnathifera</taxon>
        <taxon>Rotifera</taxon>
        <taxon>Eurotatoria</taxon>
        <taxon>Bdelloidea</taxon>
        <taxon>Philodinida</taxon>
        <taxon>Philodinidae</taxon>
        <taxon>Didymodactylos</taxon>
    </lineage>
</organism>
<proteinExistence type="predicted"/>
<evidence type="ECO:0000313" key="1">
    <source>
        <dbReference type="EMBL" id="CAF1483958.1"/>
    </source>
</evidence>
<protein>
    <submittedName>
        <fullName evidence="1">Uncharacterized protein</fullName>
    </submittedName>
</protein>
<keyword evidence="3" id="KW-1185">Reference proteome</keyword>
<dbReference type="Proteomes" id="UP000663829">
    <property type="component" value="Unassembled WGS sequence"/>
</dbReference>
<dbReference type="AlphaFoldDB" id="A0A815S108"/>
<reference evidence="1" key="1">
    <citation type="submission" date="2021-02" db="EMBL/GenBank/DDBJ databases">
        <authorList>
            <person name="Nowell W R."/>
        </authorList>
    </citation>
    <scope>NUCLEOTIDE SEQUENCE</scope>
</reference>
<gene>
    <name evidence="1" type="ORF">GPM918_LOCUS35959</name>
    <name evidence="2" type="ORF">SRO942_LOCUS36688</name>
</gene>
<dbReference type="EMBL" id="CAJNOQ010021293">
    <property type="protein sequence ID" value="CAF1483958.1"/>
    <property type="molecule type" value="Genomic_DNA"/>
</dbReference>
<accession>A0A815S108</accession>
<dbReference type="Proteomes" id="UP000681722">
    <property type="component" value="Unassembled WGS sequence"/>
</dbReference>
<name>A0A815S108_9BILA</name>
<comment type="caution">
    <text evidence="1">The sequence shown here is derived from an EMBL/GenBank/DDBJ whole genome shotgun (WGS) entry which is preliminary data.</text>
</comment>
<evidence type="ECO:0000313" key="3">
    <source>
        <dbReference type="Proteomes" id="UP000663829"/>
    </source>
</evidence>
<feature type="non-terminal residue" evidence="1">
    <location>
        <position position="1"/>
    </location>
</feature>
<sequence length="283" mass="31185">MIDVEAKGPYNVDVLDFPCKKPTDTKGSVKEVPGIAPCSCHMRVCQKFSDYGFWLKKPNKDRGGYHIVSDVFENRPAAEAGLKKRCIQSAEDSECVLLVLDLLSVKNLIKMKHTTEFSNKTSKSIADTEIVHSQLTGSTETYLNSLFRRSTSARSGISVSSSDATTNVKNIKFEPTLNYLASLFRSQTSVHTSALRLASIPIPLKIISLNTASTPNTLTTSKGSVQPNITRNTAIAEKTNVQTIEEPYLTESSFNAIGEETDTMLFPTDIGRAGYELSYRTKR</sequence>